<proteinExistence type="predicted"/>
<dbReference type="STRING" id="1069081.SAMN05660197_0980"/>
<dbReference type="RefSeq" id="WP_084275417.1">
    <property type="nucleotide sequence ID" value="NZ_AP026671.1"/>
</dbReference>
<accession>A0A1W1WSJ5</accession>
<protein>
    <submittedName>
        <fullName evidence="1">Uncharacterized protein</fullName>
    </submittedName>
</protein>
<gene>
    <name evidence="1" type="ORF">SAMN05660197_0980</name>
</gene>
<dbReference type="AlphaFoldDB" id="A0A1W1WSJ5"/>
<reference evidence="2" key="1">
    <citation type="submission" date="2017-04" db="EMBL/GenBank/DDBJ databases">
        <authorList>
            <person name="Varghese N."/>
            <person name="Submissions S."/>
        </authorList>
    </citation>
    <scope>NUCLEOTIDE SEQUENCE [LARGE SCALE GENOMIC DNA]</scope>
    <source>
        <strain evidence="2">DSM 16512</strain>
    </source>
</reference>
<dbReference type="EMBL" id="FWWZ01000001">
    <property type="protein sequence ID" value="SMC09175.1"/>
    <property type="molecule type" value="Genomic_DNA"/>
</dbReference>
<sequence>MYMFIVVTILIALSALAYYLYIKHKGEHLSKLQQGICPECEEPAIYVKNSKKGGCSGTSNVVYKCSACGYEEDFNLGGGSCSNGSCGL</sequence>
<name>A0A1W1WSJ5_9BACT</name>
<dbReference type="OrthoDB" id="5347986at2"/>
<keyword evidence="2" id="KW-1185">Reference proteome</keyword>
<dbReference type="Proteomes" id="UP000192602">
    <property type="component" value="Unassembled WGS sequence"/>
</dbReference>
<evidence type="ECO:0000313" key="1">
    <source>
        <dbReference type="EMBL" id="SMC09175.1"/>
    </source>
</evidence>
<organism evidence="1 2">
    <name type="scientific">Nitratiruptor tergarcus DSM 16512</name>
    <dbReference type="NCBI Taxonomy" id="1069081"/>
    <lineage>
        <taxon>Bacteria</taxon>
        <taxon>Pseudomonadati</taxon>
        <taxon>Campylobacterota</taxon>
        <taxon>Epsilonproteobacteria</taxon>
        <taxon>Nautiliales</taxon>
        <taxon>Nitratiruptoraceae</taxon>
        <taxon>Nitratiruptor</taxon>
    </lineage>
</organism>
<evidence type="ECO:0000313" key="2">
    <source>
        <dbReference type="Proteomes" id="UP000192602"/>
    </source>
</evidence>